<proteinExistence type="predicted"/>
<organism evidence="2 3">
    <name type="scientific">Chlamydomonas reinhardtii</name>
    <name type="common">Chlamydomonas smithii</name>
    <dbReference type="NCBI Taxonomy" id="3055"/>
    <lineage>
        <taxon>Eukaryota</taxon>
        <taxon>Viridiplantae</taxon>
        <taxon>Chlorophyta</taxon>
        <taxon>core chlorophytes</taxon>
        <taxon>Chlorophyceae</taxon>
        <taxon>CS clade</taxon>
        <taxon>Chlamydomonadales</taxon>
        <taxon>Chlamydomonadaceae</taxon>
        <taxon>Chlamydomonas</taxon>
    </lineage>
</organism>
<dbReference type="Gramene" id="PNW76153">
    <property type="protein sequence ID" value="PNW76153"/>
    <property type="gene ID" value="CHLRE_12g545703v5"/>
</dbReference>
<dbReference type="AlphaFoldDB" id="A0A2K3D6J6"/>
<keyword evidence="3" id="KW-1185">Reference proteome</keyword>
<sequence>MPLVTSGEDQPLSPTSNACGRRPGTTRRCRPPWPLPPRRLLRPQPRRQGLFTTAFGTMASKDNFTAETKADG</sequence>
<accession>A0A2K3D6J6</accession>
<dbReference type="Proteomes" id="UP000006906">
    <property type="component" value="Chromosome 12"/>
</dbReference>
<evidence type="ECO:0000256" key="1">
    <source>
        <dbReference type="SAM" id="MobiDB-lite"/>
    </source>
</evidence>
<dbReference type="EMBL" id="CM008973">
    <property type="protein sequence ID" value="PNW76153.1"/>
    <property type="molecule type" value="Genomic_DNA"/>
</dbReference>
<protein>
    <submittedName>
        <fullName evidence="2">Uncharacterized protein</fullName>
    </submittedName>
</protein>
<evidence type="ECO:0000313" key="2">
    <source>
        <dbReference type="EMBL" id="PNW76153.1"/>
    </source>
</evidence>
<gene>
    <name evidence="2" type="ORF">CHLRE_12g545703v5</name>
</gene>
<dbReference type="GeneID" id="66055763"/>
<dbReference type="InParanoid" id="A0A2K3D6J6"/>
<evidence type="ECO:0000313" key="3">
    <source>
        <dbReference type="Proteomes" id="UP000006906"/>
    </source>
</evidence>
<feature type="region of interest" description="Disordered" evidence="1">
    <location>
        <begin position="1"/>
        <end position="42"/>
    </location>
</feature>
<dbReference type="KEGG" id="cre:CHLRE_12g545703v5"/>
<dbReference type="RefSeq" id="XP_042919104.1">
    <property type="nucleotide sequence ID" value="XM_043068869.1"/>
</dbReference>
<name>A0A2K3D6J6_CHLRE</name>
<reference evidence="2 3" key="1">
    <citation type="journal article" date="2007" name="Science">
        <title>The Chlamydomonas genome reveals the evolution of key animal and plant functions.</title>
        <authorList>
            <person name="Merchant S.S."/>
            <person name="Prochnik S.E."/>
            <person name="Vallon O."/>
            <person name="Harris E.H."/>
            <person name="Karpowicz S.J."/>
            <person name="Witman G.B."/>
            <person name="Terry A."/>
            <person name="Salamov A."/>
            <person name="Fritz-Laylin L.K."/>
            <person name="Marechal-Drouard L."/>
            <person name="Marshall W.F."/>
            <person name="Qu L.H."/>
            <person name="Nelson D.R."/>
            <person name="Sanderfoot A.A."/>
            <person name="Spalding M.H."/>
            <person name="Kapitonov V.V."/>
            <person name="Ren Q."/>
            <person name="Ferris P."/>
            <person name="Lindquist E."/>
            <person name="Shapiro H."/>
            <person name="Lucas S.M."/>
            <person name="Grimwood J."/>
            <person name="Schmutz J."/>
            <person name="Cardol P."/>
            <person name="Cerutti H."/>
            <person name="Chanfreau G."/>
            <person name="Chen C.L."/>
            <person name="Cognat V."/>
            <person name="Croft M.T."/>
            <person name="Dent R."/>
            <person name="Dutcher S."/>
            <person name="Fernandez E."/>
            <person name="Fukuzawa H."/>
            <person name="Gonzalez-Ballester D."/>
            <person name="Gonzalez-Halphen D."/>
            <person name="Hallmann A."/>
            <person name="Hanikenne M."/>
            <person name="Hippler M."/>
            <person name="Inwood W."/>
            <person name="Jabbari K."/>
            <person name="Kalanon M."/>
            <person name="Kuras R."/>
            <person name="Lefebvre P.A."/>
            <person name="Lemaire S.D."/>
            <person name="Lobanov A.V."/>
            <person name="Lohr M."/>
            <person name="Manuell A."/>
            <person name="Meier I."/>
            <person name="Mets L."/>
            <person name="Mittag M."/>
            <person name="Mittelmeier T."/>
            <person name="Moroney J.V."/>
            <person name="Moseley J."/>
            <person name="Napoli C."/>
            <person name="Nedelcu A.M."/>
            <person name="Niyogi K."/>
            <person name="Novoselov S.V."/>
            <person name="Paulsen I.T."/>
            <person name="Pazour G."/>
            <person name="Purton S."/>
            <person name="Ral J.P."/>
            <person name="Riano-Pachon D.M."/>
            <person name="Riekhof W."/>
            <person name="Rymarquis L."/>
            <person name="Schroda M."/>
            <person name="Stern D."/>
            <person name="Umen J."/>
            <person name="Willows R."/>
            <person name="Wilson N."/>
            <person name="Zimmer S.L."/>
            <person name="Allmer J."/>
            <person name="Balk J."/>
            <person name="Bisova K."/>
            <person name="Chen C.J."/>
            <person name="Elias M."/>
            <person name="Gendler K."/>
            <person name="Hauser C."/>
            <person name="Lamb M.R."/>
            <person name="Ledford H."/>
            <person name="Long J.C."/>
            <person name="Minagawa J."/>
            <person name="Page M.D."/>
            <person name="Pan J."/>
            <person name="Pootakham W."/>
            <person name="Roje S."/>
            <person name="Rose A."/>
            <person name="Stahlberg E."/>
            <person name="Terauchi A.M."/>
            <person name="Yang P."/>
            <person name="Ball S."/>
            <person name="Bowler C."/>
            <person name="Dieckmann C.L."/>
            <person name="Gladyshev V.N."/>
            <person name="Green P."/>
            <person name="Jorgensen R."/>
            <person name="Mayfield S."/>
            <person name="Mueller-Roeber B."/>
            <person name="Rajamani S."/>
            <person name="Sayre R.T."/>
            <person name="Brokstein P."/>
            <person name="Dubchak I."/>
            <person name="Goodstein D."/>
            <person name="Hornick L."/>
            <person name="Huang Y.W."/>
            <person name="Jhaveri J."/>
            <person name="Luo Y."/>
            <person name="Martinez D."/>
            <person name="Ngau W.C."/>
            <person name="Otillar B."/>
            <person name="Poliakov A."/>
            <person name="Porter A."/>
            <person name="Szajkowski L."/>
            <person name="Werner G."/>
            <person name="Zhou K."/>
            <person name="Grigoriev I.V."/>
            <person name="Rokhsar D.S."/>
            <person name="Grossman A.R."/>
        </authorList>
    </citation>
    <scope>NUCLEOTIDE SEQUENCE [LARGE SCALE GENOMIC DNA]</scope>
    <source>
        <strain evidence="3">CC-503</strain>
    </source>
</reference>